<dbReference type="EMBL" id="CP046072">
    <property type="protein sequence ID" value="QSZ41540.1"/>
    <property type="molecule type" value="Genomic_DNA"/>
</dbReference>
<organism evidence="2 3">
    <name type="scientific">Sulfurimonas aquatica</name>
    <dbReference type="NCBI Taxonomy" id="2672570"/>
    <lineage>
        <taxon>Bacteria</taxon>
        <taxon>Pseudomonadati</taxon>
        <taxon>Campylobacterota</taxon>
        <taxon>Epsilonproteobacteria</taxon>
        <taxon>Campylobacterales</taxon>
        <taxon>Sulfurimonadaceae</taxon>
        <taxon>Sulfurimonas</taxon>
    </lineage>
</organism>
<sequence>MVNRRVMVISVTGVAFVLSVLLAFAYTNATKAEEKVVVKESKILKKAINMQGMTCDGCEELITSVGSKIPGVTNISASSPKQLTIVEYNNSITDIDTIMTAIAKTGYKTLSAEDFNENHLPKVKEEIKKETKEIPSTVGEMKCGAGKCGSSME</sequence>
<evidence type="ECO:0000259" key="1">
    <source>
        <dbReference type="PROSITE" id="PS50846"/>
    </source>
</evidence>
<dbReference type="GO" id="GO:0046872">
    <property type="term" value="F:metal ion binding"/>
    <property type="evidence" value="ECO:0007669"/>
    <property type="project" value="InterPro"/>
</dbReference>
<dbReference type="PROSITE" id="PS50846">
    <property type="entry name" value="HMA_2"/>
    <property type="match status" value="1"/>
</dbReference>
<dbReference type="InterPro" id="IPR006121">
    <property type="entry name" value="HMA_dom"/>
</dbReference>
<dbReference type="InterPro" id="IPR036163">
    <property type="entry name" value="HMA_dom_sf"/>
</dbReference>
<dbReference type="Proteomes" id="UP000671852">
    <property type="component" value="Chromosome"/>
</dbReference>
<dbReference type="SUPFAM" id="SSF55008">
    <property type="entry name" value="HMA, heavy metal-associated domain"/>
    <property type="match status" value="1"/>
</dbReference>
<name>A0A975GCE5_9BACT</name>
<keyword evidence="3" id="KW-1185">Reference proteome</keyword>
<dbReference type="KEGG" id="saqt:GJV85_05275"/>
<reference evidence="2" key="2">
    <citation type="submission" date="2021-04" db="EMBL/GenBank/DDBJ databases">
        <title>Isolation and characterization of a novel species of the genus Sulfurimonas.</title>
        <authorList>
            <person name="Fukui M."/>
        </authorList>
    </citation>
    <scope>NUCLEOTIDE SEQUENCE</scope>
    <source>
        <strain evidence="2">H1576</strain>
    </source>
</reference>
<dbReference type="AlphaFoldDB" id="A0A975GCE5"/>
<evidence type="ECO:0000313" key="2">
    <source>
        <dbReference type="EMBL" id="QSZ41540.1"/>
    </source>
</evidence>
<dbReference type="Pfam" id="PF00403">
    <property type="entry name" value="HMA"/>
    <property type="match status" value="1"/>
</dbReference>
<dbReference type="RefSeq" id="WP_207562822.1">
    <property type="nucleotide sequence ID" value="NZ_CP046072.1"/>
</dbReference>
<dbReference type="CDD" id="cd00371">
    <property type="entry name" value="HMA"/>
    <property type="match status" value="1"/>
</dbReference>
<feature type="domain" description="HMA" evidence="1">
    <location>
        <begin position="44"/>
        <end position="110"/>
    </location>
</feature>
<evidence type="ECO:0000313" key="3">
    <source>
        <dbReference type="Proteomes" id="UP000671852"/>
    </source>
</evidence>
<dbReference type="Gene3D" id="3.30.70.100">
    <property type="match status" value="1"/>
</dbReference>
<gene>
    <name evidence="2" type="ORF">GJV85_05275</name>
</gene>
<protein>
    <recommendedName>
        <fullName evidence="1">HMA domain-containing protein</fullName>
    </recommendedName>
</protein>
<proteinExistence type="predicted"/>
<reference evidence="2" key="1">
    <citation type="submission" date="2019-11" db="EMBL/GenBank/DDBJ databases">
        <authorList>
            <person name="Kojima H."/>
        </authorList>
    </citation>
    <scope>NUCLEOTIDE SEQUENCE</scope>
    <source>
        <strain evidence="2">H1576</strain>
    </source>
</reference>
<accession>A0A975GCE5</accession>